<dbReference type="PROSITE" id="PS51257">
    <property type="entry name" value="PROKAR_LIPOPROTEIN"/>
    <property type="match status" value="1"/>
</dbReference>
<reference evidence="3 4" key="1">
    <citation type="submission" date="2020-08" db="EMBL/GenBank/DDBJ databases">
        <title>Stenotrophomonas tumulicola JCM 30961.</title>
        <authorList>
            <person name="Deng Y."/>
        </authorList>
    </citation>
    <scope>NUCLEOTIDE SEQUENCE [LARGE SCALE GENOMIC DNA]</scope>
    <source>
        <strain evidence="3 4">JCM 30961</strain>
    </source>
</reference>
<accession>A0A7W3IHF3</accession>
<dbReference type="Proteomes" id="UP000547058">
    <property type="component" value="Unassembled WGS sequence"/>
</dbReference>
<evidence type="ECO:0000313" key="4">
    <source>
        <dbReference type="Proteomes" id="UP000547058"/>
    </source>
</evidence>
<evidence type="ECO:0008006" key="5">
    <source>
        <dbReference type="Google" id="ProtNLM"/>
    </source>
</evidence>
<evidence type="ECO:0000256" key="1">
    <source>
        <dbReference type="SAM" id="MobiDB-lite"/>
    </source>
</evidence>
<name>A0A7W3IHF3_9GAMM</name>
<proteinExistence type="predicted"/>
<feature type="chain" id="PRO_5030774746" description="Lipoprotein" evidence="2">
    <location>
        <begin position="20"/>
        <end position="175"/>
    </location>
</feature>
<keyword evidence="2" id="KW-0732">Signal</keyword>
<feature type="region of interest" description="Disordered" evidence="1">
    <location>
        <begin position="21"/>
        <end position="53"/>
    </location>
</feature>
<dbReference type="RefSeq" id="WP_182338954.1">
    <property type="nucleotide sequence ID" value="NZ_JACGXS010000003.1"/>
</dbReference>
<keyword evidence="4" id="KW-1185">Reference proteome</keyword>
<comment type="caution">
    <text evidence="3">The sequence shown here is derived from an EMBL/GenBank/DDBJ whole genome shotgun (WGS) entry which is preliminary data.</text>
</comment>
<feature type="signal peptide" evidence="2">
    <location>
        <begin position="1"/>
        <end position="19"/>
    </location>
</feature>
<evidence type="ECO:0000256" key="2">
    <source>
        <dbReference type="SAM" id="SignalP"/>
    </source>
</evidence>
<evidence type="ECO:0000313" key="3">
    <source>
        <dbReference type="EMBL" id="MBA8681817.1"/>
    </source>
</evidence>
<gene>
    <name evidence="3" type="ORF">H4O11_08310</name>
</gene>
<sequence length="175" mass="18523">MRGCSWLLPLLLIGCSCQRAPEPEPATTAPPAVPSQAKDSPSDATGPHVDVPPPLLAAVSAGAEHPGAVIHGYVGQLLRRDFAAADAAWRTAPRGNHADDAVLRALQDVVALRVNTGSPVARDTRQPSQLIEVPVQVRATTGAGTLRYSGWYRLVPDPEGRAWQIHSAQVQPVLD</sequence>
<organism evidence="3 4">
    <name type="scientific">Stenotrophomonas tumulicola</name>
    <dbReference type="NCBI Taxonomy" id="1685415"/>
    <lineage>
        <taxon>Bacteria</taxon>
        <taxon>Pseudomonadati</taxon>
        <taxon>Pseudomonadota</taxon>
        <taxon>Gammaproteobacteria</taxon>
        <taxon>Lysobacterales</taxon>
        <taxon>Lysobacteraceae</taxon>
        <taxon>Stenotrophomonas</taxon>
    </lineage>
</organism>
<dbReference type="AlphaFoldDB" id="A0A7W3IHF3"/>
<protein>
    <recommendedName>
        <fullName evidence="5">Lipoprotein</fullName>
    </recommendedName>
</protein>
<dbReference type="EMBL" id="JACGXS010000003">
    <property type="protein sequence ID" value="MBA8681817.1"/>
    <property type="molecule type" value="Genomic_DNA"/>
</dbReference>